<accession>A0A7Y0U1A3</accession>
<dbReference type="AlphaFoldDB" id="A0A7Y0U1A3"/>
<reference evidence="1 2" key="1">
    <citation type="submission" date="2020-04" db="EMBL/GenBank/DDBJ databases">
        <title>Antimicrobial susceptibility and clonality of vaginal-derived multi-drug resistant Mobiluncus isolates in China.</title>
        <authorList>
            <person name="Zhang X."/>
        </authorList>
    </citation>
    <scope>NUCLEOTIDE SEQUENCE [LARGE SCALE GENOMIC DNA]</scope>
    <source>
        <strain evidence="1 2">13</strain>
    </source>
</reference>
<comment type="caution">
    <text evidence="1">The sequence shown here is derived from an EMBL/GenBank/DDBJ whole genome shotgun (WGS) entry which is preliminary data.</text>
</comment>
<gene>
    <name evidence="1" type="ORF">HHJ78_05785</name>
</gene>
<evidence type="ECO:0000313" key="1">
    <source>
        <dbReference type="EMBL" id="NMW65049.1"/>
    </source>
</evidence>
<name>A0A7Y0U1A3_9ACTO</name>
<organism evidence="1 2">
    <name type="scientific">Mobiluncus mulieris</name>
    <dbReference type="NCBI Taxonomy" id="2052"/>
    <lineage>
        <taxon>Bacteria</taxon>
        <taxon>Bacillati</taxon>
        <taxon>Actinomycetota</taxon>
        <taxon>Actinomycetes</taxon>
        <taxon>Actinomycetales</taxon>
        <taxon>Actinomycetaceae</taxon>
        <taxon>Mobiluncus</taxon>
    </lineage>
</organism>
<proteinExistence type="predicted"/>
<sequence>MRCGFCGTLSRSSSRQRWPLVFPVHEVPVRNSSVRLTPGLAPHEPERTLPL</sequence>
<dbReference type="Proteomes" id="UP000578252">
    <property type="component" value="Unassembled WGS sequence"/>
</dbReference>
<evidence type="ECO:0000313" key="2">
    <source>
        <dbReference type="Proteomes" id="UP000578252"/>
    </source>
</evidence>
<protein>
    <submittedName>
        <fullName evidence="1">Metallo-beta-lactamase</fullName>
    </submittedName>
</protein>
<dbReference type="EMBL" id="JABCUR010000004">
    <property type="protein sequence ID" value="NMW65049.1"/>
    <property type="molecule type" value="Genomic_DNA"/>
</dbReference>